<evidence type="ECO:0000256" key="3">
    <source>
        <dbReference type="ARBA" id="ARBA00022515"/>
    </source>
</evidence>
<dbReference type="SUPFAM" id="SSF56747">
    <property type="entry name" value="Prim-pol domain"/>
    <property type="match status" value="1"/>
</dbReference>
<evidence type="ECO:0000256" key="7">
    <source>
        <dbReference type="ARBA" id="ARBA00022723"/>
    </source>
</evidence>
<dbReference type="CDD" id="cd04860">
    <property type="entry name" value="AE_Prim_S"/>
    <property type="match status" value="1"/>
</dbReference>
<protein>
    <recommendedName>
        <fullName evidence="9">DNA primase</fullName>
        <ecNumber evidence="9">2.7.7.-</ecNumber>
    </recommendedName>
</protein>
<evidence type="ECO:0000256" key="4">
    <source>
        <dbReference type="ARBA" id="ARBA00022679"/>
    </source>
</evidence>
<dbReference type="Gene3D" id="3.90.920.10">
    <property type="entry name" value="DNA primase, PRIM domain"/>
    <property type="match status" value="1"/>
</dbReference>
<dbReference type="NCBIfam" id="TIGR00335">
    <property type="entry name" value="primase_sml"/>
    <property type="match status" value="1"/>
</dbReference>
<evidence type="ECO:0000256" key="5">
    <source>
        <dbReference type="ARBA" id="ARBA00022695"/>
    </source>
</evidence>
<keyword evidence="2 9" id="KW-0240">DNA-directed RNA polymerase</keyword>
<keyword evidence="4 9" id="KW-0808">Transferase</keyword>
<comment type="similarity">
    <text evidence="1 9">Belongs to the eukaryotic-type primase small subunit family.</text>
</comment>
<dbReference type="PANTHER" id="PTHR10536">
    <property type="entry name" value="DNA PRIMASE SMALL SUBUNIT"/>
    <property type="match status" value="1"/>
</dbReference>
<name>A0ABQ7S537_9ACAR</name>
<keyword evidence="7" id="KW-0479">Metal-binding</keyword>
<keyword evidence="5" id="KW-0548">Nucleotidyltransferase</keyword>
<evidence type="ECO:0000256" key="8">
    <source>
        <dbReference type="ARBA" id="ARBA00023163"/>
    </source>
</evidence>
<keyword evidence="6 9" id="KW-0235">DNA replication</keyword>
<evidence type="ECO:0000313" key="11">
    <source>
        <dbReference type="Proteomes" id="UP000825002"/>
    </source>
</evidence>
<dbReference type="Proteomes" id="UP000825002">
    <property type="component" value="Unassembled WGS sequence"/>
</dbReference>
<evidence type="ECO:0000256" key="2">
    <source>
        <dbReference type="ARBA" id="ARBA00022478"/>
    </source>
</evidence>
<evidence type="ECO:0000313" key="10">
    <source>
        <dbReference type="EMBL" id="KAG9508534.1"/>
    </source>
</evidence>
<feature type="non-terminal residue" evidence="10">
    <location>
        <position position="1"/>
    </location>
</feature>
<accession>A0ABQ7S537</accession>
<dbReference type="Pfam" id="PF01896">
    <property type="entry name" value="DNA_primase_S"/>
    <property type="match status" value="1"/>
</dbReference>
<reference evidence="10 11" key="1">
    <citation type="submission" date="2020-10" db="EMBL/GenBank/DDBJ databases">
        <authorList>
            <person name="Klimov P.B."/>
            <person name="Dyachkov S.M."/>
            <person name="Chetverikov P.E."/>
        </authorList>
    </citation>
    <scope>NUCLEOTIDE SEQUENCE [LARGE SCALE GENOMIC DNA]</scope>
    <source>
        <strain evidence="10">BMOC 18-1129-001#AD2665</strain>
        <tissue evidence="10">Entire mites</tissue>
    </source>
</reference>
<dbReference type="EMBL" id="JAIFTH010001436">
    <property type="protein sequence ID" value="KAG9508534.1"/>
    <property type="molecule type" value="Genomic_DNA"/>
</dbReference>
<dbReference type="EC" id="2.7.7.-" evidence="9"/>
<keyword evidence="8" id="KW-0804">Transcription</keyword>
<evidence type="ECO:0000256" key="6">
    <source>
        <dbReference type="ARBA" id="ARBA00022705"/>
    </source>
</evidence>
<dbReference type="InterPro" id="IPR002755">
    <property type="entry name" value="DNA_primase_S"/>
</dbReference>
<organism evidence="10 11">
    <name type="scientific">Fragariocoptes setiger</name>
    <dbReference type="NCBI Taxonomy" id="1670756"/>
    <lineage>
        <taxon>Eukaryota</taxon>
        <taxon>Metazoa</taxon>
        <taxon>Ecdysozoa</taxon>
        <taxon>Arthropoda</taxon>
        <taxon>Chelicerata</taxon>
        <taxon>Arachnida</taxon>
        <taxon>Acari</taxon>
        <taxon>Acariformes</taxon>
        <taxon>Trombidiformes</taxon>
        <taxon>Prostigmata</taxon>
        <taxon>Eupodina</taxon>
        <taxon>Eriophyoidea</taxon>
        <taxon>Phytoptidae</taxon>
        <taxon>Fragariocoptes</taxon>
    </lineage>
</organism>
<dbReference type="InterPro" id="IPR014052">
    <property type="entry name" value="DNA_primase_ssu_euk/arc"/>
</dbReference>
<evidence type="ECO:0000256" key="1">
    <source>
        <dbReference type="ARBA" id="ARBA00009762"/>
    </source>
</evidence>
<gene>
    <name evidence="10" type="primary">Prim1</name>
    <name evidence="10" type="ORF">GZH46_02967</name>
</gene>
<evidence type="ECO:0000256" key="9">
    <source>
        <dbReference type="RuleBase" id="RU003514"/>
    </source>
</evidence>
<sequence length="396" mass="46434">MSDSHLMNLETYYRDHFPHKLLFDWLNYKDGNHRELVNREFSFTLSGDIYIRFLSFRAAEEFKRELIRKIPLKIDIGAVYNMPPNEVKKFGSLAPNFKPREHELVFDIDISDYDDVRNCCTGSDICKKCWPFMKVGARILHKILTEEFGFQHLLFVFSGRRGFHCWVCDKRARVLSSRARSAIASYLSIIDGGQAMVKRVNLNPRDRTLHPMLRKALEIIDSEFEDLMIEKQDFLGSPNLLQNVIDLCPEKYTRDEMIKYLKPIRAPSQKMWQDIIKTVNKMKSKRQNFSQIEYYIEEVKLQHCYPRLDVNVTKGLNHLLKIPFCIHPKTGKVCVPFDIEQIDEFDPFEVPTLPELASVSNEAACKKLDQSFQVMRRFVNKLSKAQPLHSKVNLDF</sequence>
<proteinExistence type="inferred from homology"/>
<keyword evidence="3 9" id="KW-0639">Primosome</keyword>
<keyword evidence="11" id="KW-1185">Reference proteome</keyword>
<comment type="caution">
    <text evidence="10">The sequence shown here is derived from an EMBL/GenBank/DDBJ whole genome shotgun (WGS) entry which is preliminary data.</text>
</comment>